<sequence>MFYDSHVHKIIGTMQCKVALVLAITRILGPMAGLSSEELNGILKGNQRS</sequence>
<dbReference type="AlphaFoldDB" id="A0A2U3JXG0"/>
<name>A0A2U3JXG0_9FIRM</name>
<evidence type="ECO:0000313" key="2">
    <source>
        <dbReference type="Proteomes" id="UP000238916"/>
    </source>
</evidence>
<gene>
    <name evidence="1" type="ORF">SBF1_1100004</name>
</gene>
<proteinExistence type="predicted"/>
<protein>
    <submittedName>
        <fullName evidence="1">Uncharacterized protein</fullName>
    </submittedName>
</protein>
<reference evidence="2" key="1">
    <citation type="submission" date="2018-02" db="EMBL/GenBank/DDBJ databases">
        <authorList>
            <person name="Hausmann B."/>
        </authorList>
    </citation>
    <scope>NUCLEOTIDE SEQUENCE [LARGE SCALE GENOMIC DNA]</scope>
    <source>
        <strain evidence="2">Peat soil MAG SbF1</strain>
    </source>
</reference>
<accession>A0A2U3JXG0</accession>
<dbReference type="EMBL" id="OMOF01000014">
    <property type="protein sequence ID" value="SPF32116.1"/>
    <property type="molecule type" value="Genomic_DNA"/>
</dbReference>
<dbReference type="Proteomes" id="UP000238916">
    <property type="component" value="Unassembled WGS sequence"/>
</dbReference>
<organism evidence="1 2">
    <name type="scientific">Candidatus Desulfosporosinus infrequens</name>
    <dbReference type="NCBI Taxonomy" id="2043169"/>
    <lineage>
        <taxon>Bacteria</taxon>
        <taxon>Bacillati</taxon>
        <taxon>Bacillota</taxon>
        <taxon>Clostridia</taxon>
        <taxon>Eubacteriales</taxon>
        <taxon>Desulfitobacteriaceae</taxon>
        <taxon>Desulfosporosinus</taxon>
    </lineage>
</organism>
<evidence type="ECO:0000313" key="1">
    <source>
        <dbReference type="EMBL" id="SPF32116.1"/>
    </source>
</evidence>